<gene>
    <name evidence="1" type="ORF">LVJ81_06160</name>
</gene>
<reference evidence="1" key="1">
    <citation type="submission" date="2021-12" db="EMBL/GenBank/DDBJ databases">
        <authorList>
            <person name="Veyrier F.J."/>
        </authorList>
    </citation>
    <scope>NUCLEOTIDE SEQUENCE</scope>
    <source>
        <strain evidence="1">SAG 1488-6</strain>
    </source>
</reference>
<protein>
    <submittedName>
        <fullName evidence="1">Uncharacterized protein</fullName>
    </submittedName>
</protein>
<organism evidence="1 2">
    <name type="scientific">Vitreoscilla stercoraria</name>
    <dbReference type="NCBI Taxonomy" id="61"/>
    <lineage>
        <taxon>Bacteria</taxon>
        <taxon>Pseudomonadati</taxon>
        <taxon>Pseudomonadota</taxon>
        <taxon>Betaproteobacteria</taxon>
        <taxon>Neisseriales</taxon>
        <taxon>Neisseriaceae</taxon>
        <taxon>Vitreoscilla</taxon>
    </lineage>
</organism>
<evidence type="ECO:0000313" key="1">
    <source>
        <dbReference type="EMBL" id="UOO93605.1"/>
    </source>
</evidence>
<name>A0ABY4EDW5_VITST</name>
<proteinExistence type="predicted"/>
<keyword evidence="2" id="KW-1185">Reference proteome</keyword>
<sequence length="80" mass="9622">MKQFFALLLIACCERSMQYNQSQVAQIEKALDYEMRHVPILKVTTREAIRHDSQEMIGLHWQNYQKWQARLKKVKAWAKD</sequence>
<evidence type="ECO:0000313" key="2">
    <source>
        <dbReference type="Proteomes" id="UP000832034"/>
    </source>
</evidence>
<dbReference type="RefSeq" id="WP_019957812.1">
    <property type="nucleotide sequence ID" value="NZ_CP091512.1"/>
</dbReference>
<accession>A0ABY4EDW5</accession>
<dbReference type="EMBL" id="CP091512">
    <property type="protein sequence ID" value="UOO93605.1"/>
    <property type="molecule type" value="Genomic_DNA"/>
</dbReference>
<reference evidence="1" key="2">
    <citation type="journal article" date="2022" name="Res Sq">
        <title>Evolution of multicellular longitudinally dividing oral cavity symbionts (Neisseriaceae).</title>
        <authorList>
            <person name="Nyongesa S."/>
            <person name="Weber P."/>
            <person name="Bernet E."/>
            <person name="Pullido F."/>
            <person name="Nieckarz M."/>
            <person name="Delaby M."/>
            <person name="Nieves C."/>
            <person name="Viehboeck T."/>
            <person name="Krause N."/>
            <person name="Rivera-Millot A."/>
            <person name="Nakamura A."/>
            <person name="Vischer N."/>
            <person name="VanNieuwenhze M."/>
            <person name="Brun Y."/>
            <person name="Cava F."/>
            <person name="Bulgheresi S."/>
            <person name="Veyrier F."/>
        </authorList>
    </citation>
    <scope>NUCLEOTIDE SEQUENCE</scope>
    <source>
        <strain evidence="1">SAG 1488-6</strain>
    </source>
</reference>
<dbReference type="Proteomes" id="UP000832034">
    <property type="component" value="Chromosome"/>
</dbReference>